<dbReference type="Gene3D" id="1.20.1080.10">
    <property type="entry name" value="Glycerol uptake facilitator protein"/>
    <property type="match status" value="1"/>
</dbReference>
<evidence type="ECO:0000313" key="11">
    <source>
        <dbReference type="Proteomes" id="UP000622610"/>
    </source>
</evidence>
<dbReference type="SUPFAM" id="SSF81338">
    <property type="entry name" value="Aquaporin-like"/>
    <property type="match status" value="1"/>
</dbReference>
<dbReference type="PRINTS" id="PR00783">
    <property type="entry name" value="MINTRINSICP"/>
</dbReference>
<comment type="similarity">
    <text evidence="2 8">Belongs to the MIP/aquaporin (TC 1.A.8) family.</text>
</comment>
<evidence type="ECO:0000256" key="1">
    <source>
        <dbReference type="ARBA" id="ARBA00004651"/>
    </source>
</evidence>
<proteinExistence type="inferred from homology"/>
<keyword evidence="6 9" id="KW-1133">Transmembrane helix</keyword>
<keyword evidence="4" id="KW-1003">Cell membrane</keyword>
<dbReference type="InterPro" id="IPR022357">
    <property type="entry name" value="MIP_CS"/>
</dbReference>
<evidence type="ECO:0000256" key="6">
    <source>
        <dbReference type="ARBA" id="ARBA00022989"/>
    </source>
</evidence>
<gene>
    <name evidence="10" type="primary">aqpZ</name>
    <name evidence="10" type="ORF">GCM10011482_07950</name>
</gene>
<evidence type="ECO:0000256" key="8">
    <source>
        <dbReference type="RuleBase" id="RU000477"/>
    </source>
</evidence>
<dbReference type="EMBL" id="BMDT01000002">
    <property type="protein sequence ID" value="GGI65141.1"/>
    <property type="molecule type" value="Genomic_DNA"/>
</dbReference>
<dbReference type="Proteomes" id="UP000622610">
    <property type="component" value="Unassembled WGS sequence"/>
</dbReference>
<evidence type="ECO:0000256" key="7">
    <source>
        <dbReference type="ARBA" id="ARBA00023136"/>
    </source>
</evidence>
<comment type="subcellular location">
    <subcellularLocation>
        <location evidence="1">Cell membrane</location>
        <topology evidence="1">Multi-pass membrane protein</topology>
    </subcellularLocation>
</comment>
<dbReference type="PANTHER" id="PTHR19139:SF199">
    <property type="entry name" value="MIP17260P"/>
    <property type="match status" value="1"/>
</dbReference>
<sequence length="219" mass="22433">MELKKGFAEFIGTFVLVLFGTGTAVVTGGEDVLTIAMAFGLSIIAMAYSIGTISGCHVNPAVTVGMWVNKRIDTKTAGIYIVSQVLGAIVATATLLFILNSAGLETSNLGQNSTATVGVLGAVIIEIILTFVFVTVIMGVTGKKGDGKFAGLAIGFALVLVHLLGIKLTGTSVNPARSLSPAIFAGGDALKDVWVFIAAPLIGGVLAAIFSKQVLDSEE</sequence>
<feature type="transmembrane region" description="Helical" evidence="9">
    <location>
        <begin position="7"/>
        <end position="26"/>
    </location>
</feature>
<evidence type="ECO:0000256" key="5">
    <source>
        <dbReference type="ARBA" id="ARBA00022692"/>
    </source>
</evidence>
<protein>
    <submittedName>
        <fullName evidence="10">Aquaporin Z</fullName>
    </submittedName>
</protein>
<reference evidence="10" key="1">
    <citation type="journal article" date="2014" name="Int. J. Syst. Evol. Microbiol.">
        <title>Complete genome sequence of Corynebacterium casei LMG S-19264T (=DSM 44701T), isolated from a smear-ripened cheese.</title>
        <authorList>
            <consortium name="US DOE Joint Genome Institute (JGI-PGF)"/>
            <person name="Walter F."/>
            <person name="Albersmeier A."/>
            <person name="Kalinowski J."/>
            <person name="Ruckert C."/>
        </authorList>
    </citation>
    <scope>NUCLEOTIDE SEQUENCE</scope>
    <source>
        <strain evidence="10">CCM 8433</strain>
    </source>
</reference>
<accession>A0A917JG83</accession>
<comment type="caution">
    <text evidence="10">The sequence shown here is derived from an EMBL/GenBank/DDBJ whole genome shotgun (WGS) entry which is preliminary data.</text>
</comment>
<dbReference type="PROSITE" id="PS00221">
    <property type="entry name" value="MIP"/>
    <property type="match status" value="1"/>
</dbReference>
<feature type="transmembrane region" description="Helical" evidence="9">
    <location>
        <begin position="77"/>
        <end position="99"/>
    </location>
</feature>
<feature type="transmembrane region" description="Helical" evidence="9">
    <location>
        <begin position="193"/>
        <end position="210"/>
    </location>
</feature>
<dbReference type="AlphaFoldDB" id="A0A917JG83"/>
<keyword evidence="11" id="KW-1185">Reference proteome</keyword>
<name>A0A917JG83_9ENTE</name>
<dbReference type="InterPro" id="IPR000425">
    <property type="entry name" value="MIP"/>
</dbReference>
<dbReference type="Pfam" id="PF00230">
    <property type="entry name" value="MIP"/>
    <property type="match status" value="1"/>
</dbReference>
<dbReference type="GO" id="GO:0015250">
    <property type="term" value="F:water channel activity"/>
    <property type="evidence" value="ECO:0007669"/>
    <property type="project" value="TreeGrafter"/>
</dbReference>
<keyword evidence="3 8" id="KW-0813">Transport</keyword>
<evidence type="ECO:0000256" key="2">
    <source>
        <dbReference type="ARBA" id="ARBA00006175"/>
    </source>
</evidence>
<reference evidence="10" key="2">
    <citation type="submission" date="2020-09" db="EMBL/GenBank/DDBJ databases">
        <authorList>
            <person name="Sun Q."/>
            <person name="Sedlacek I."/>
        </authorList>
    </citation>
    <scope>NUCLEOTIDE SEQUENCE</scope>
    <source>
        <strain evidence="10">CCM 8433</strain>
    </source>
</reference>
<evidence type="ECO:0000313" key="10">
    <source>
        <dbReference type="EMBL" id="GGI65141.1"/>
    </source>
</evidence>
<keyword evidence="7 9" id="KW-0472">Membrane</keyword>
<feature type="transmembrane region" description="Helical" evidence="9">
    <location>
        <begin position="32"/>
        <end position="56"/>
    </location>
</feature>
<keyword evidence="5 8" id="KW-0812">Transmembrane</keyword>
<dbReference type="RefSeq" id="WP_188366979.1">
    <property type="nucleotide sequence ID" value="NZ_BMDT01000002.1"/>
</dbReference>
<feature type="transmembrane region" description="Helical" evidence="9">
    <location>
        <begin position="152"/>
        <end position="173"/>
    </location>
</feature>
<dbReference type="PANTHER" id="PTHR19139">
    <property type="entry name" value="AQUAPORIN TRANSPORTER"/>
    <property type="match status" value="1"/>
</dbReference>
<dbReference type="InterPro" id="IPR034294">
    <property type="entry name" value="Aquaporin_transptr"/>
</dbReference>
<organism evidence="10 11">
    <name type="scientific">Enterococcus alcedinis</name>
    <dbReference type="NCBI Taxonomy" id="1274384"/>
    <lineage>
        <taxon>Bacteria</taxon>
        <taxon>Bacillati</taxon>
        <taxon>Bacillota</taxon>
        <taxon>Bacilli</taxon>
        <taxon>Lactobacillales</taxon>
        <taxon>Enterococcaceae</taxon>
        <taxon>Enterococcus</taxon>
    </lineage>
</organism>
<dbReference type="InterPro" id="IPR023271">
    <property type="entry name" value="Aquaporin-like"/>
</dbReference>
<evidence type="ECO:0000256" key="3">
    <source>
        <dbReference type="ARBA" id="ARBA00022448"/>
    </source>
</evidence>
<dbReference type="GO" id="GO:0005886">
    <property type="term" value="C:plasma membrane"/>
    <property type="evidence" value="ECO:0007669"/>
    <property type="project" value="UniProtKB-SubCell"/>
</dbReference>
<feature type="transmembrane region" description="Helical" evidence="9">
    <location>
        <begin position="119"/>
        <end position="140"/>
    </location>
</feature>
<evidence type="ECO:0000256" key="9">
    <source>
        <dbReference type="SAM" id="Phobius"/>
    </source>
</evidence>
<evidence type="ECO:0000256" key="4">
    <source>
        <dbReference type="ARBA" id="ARBA00022475"/>
    </source>
</evidence>